<feature type="region of interest" description="Disordered" evidence="1">
    <location>
        <begin position="270"/>
        <end position="302"/>
    </location>
</feature>
<dbReference type="Proteomes" id="UP000093000">
    <property type="component" value="Unassembled WGS sequence"/>
</dbReference>
<dbReference type="InterPro" id="IPR023152">
    <property type="entry name" value="RasGAP_CS"/>
</dbReference>
<dbReference type="GO" id="GO:1903479">
    <property type="term" value="P:mitotic actomyosin contractile ring assembly actin filament organization"/>
    <property type="evidence" value="ECO:0007669"/>
    <property type="project" value="TreeGrafter"/>
</dbReference>
<evidence type="ECO:0000259" key="3">
    <source>
        <dbReference type="PROSITE" id="PS50021"/>
    </source>
</evidence>
<name>A0A1C7NAB6_9FUNG</name>
<dbReference type="GO" id="GO:0110085">
    <property type="term" value="C:mitotic actomyosin contractile ring"/>
    <property type="evidence" value="ECO:0007669"/>
    <property type="project" value="TreeGrafter"/>
</dbReference>
<dbReference type="OrthoDB" id="775356at2759"/>
<feature type="compositionally biased region" description="Acidic residues" evidence="1">
    <location>
        <begin position="270"/>
        <end position="298"/>
    </location>
</feature>
<dbReference type="InterPro" id="IPR000593">
    <property type="entry name" value="RasGAP_C"/>
</dbReference>
<evidence type="ECO:0000256" key="1">
    <source>
        <dbReference type="SAM" id="MobiDB-lite"/>
    </source>
</evidence>
<dbReference type="SUPFAM" id="SSF143885">
    <property type="entry name" value="RGC domain-like"/>
    <property type="match status" value="1"/>
</dbReference>
<feature type="domain" description="Calponin-homology (CH)" evidence="3">
    <location>
        <begin position="78"/>
        <end position="184"/>
    </location>
</feature>
<dbReference type="Pfam" id="PF03836">
    <property type="entry name" value="RasGAP_C"/>
    <property type="match status" value="1"/>
</dbReference>
<dbReference type="SUPFAM" id="SSF48350">
    <property type="entry name" value="GTPase activation domain, GAP"/>
    <property type="match status" value="1"/>
</dbReference>
<dbReference type="AlphaFoldDB" id="A0A1C7NAB6"/>
<dbReference type="Gene3D" id="1.10.506.10">
    <property type="entry name" value="GTPase Activation - p120gap, domain 1"/>
    <property type="match status" value="1"/>
</dbReference>
<dbReference type="PANTHER" id="PTHR14149:SF14">
    <property type="entry name" value="CALPONIN-HOMOLOGY (CH) DOMAIN-CONTAINING PROTEIN"/>
    <property type="match status" value="1"/>
</dbReference>
<reference evidence="4 5" key="1">
    <citation type="submission" date="2016-03" db="EMBL/GenBank/DDBJ databases">
        <title>Choanephora cucurbitarum.</title>
        <authorList>
            <person name="Min B."/>
            <person name="Park H."/>
            <person name="Park J.-H."/>
            <person name="Shin H.-D."/>
            <person name="Choi I.-G."/>
        </authorList>
    </citation>
    <scope>NUCLEOTIDE SEQUENCE [LARGE SCALE GENOMIC DNA]</scope>
    <source>
        <strain evidence="4 5">KUS-F28377</strain>
    </source>
</reference>
<dbReference type="PROSITE" id="PS50096">
    <property type="entry name" value="IQ"/>
    <property type="match status" value="1"/>
</dbReference>
<dbReference type="InterPro" id="IPR001715">
    <property type="entry name" value="CH_dom"/>
</dbReference>
<dbReference type="GO" id="GO:0005516">
    <property type="term" value="F:calmodulin binding"/>
    <property type="evidence" value="ECO:0007669"/>
    <property type="project" value="TreeGrafter"/>
</dbReference>
<feature type="domain" description="Ras-GAP" evidence="2">
    <location>
        <begin position="580"/>
        <end position="808"/>
    </location>
</feature>
<gene>
    <name evidence="4" type="primary">IQGAP1_0</name>
    <name evidence="4" type="ORF">A0J61_05959</name>
</gene>
<evidence type="ECO:0000313" key="4">
    <source>
        <dbReference type="EMBL" id="OBZ85991.1"/>
    </source>
</evidence>
<dbReference type="GO" id="GO:0051015">
    <property type="term" value="F:actin filament binding"/>
    <property type="evidence" value="ECO:0007669"/>
    <property type="project" value="TreeGrafter"/>
</dbReference>
<dbReference type="SUPFAM" id="SSF47576">
    <property type="entry name" value="Calponin-homology domain, CH-domain"/>
    <property type="match status" value="1"/>
</dbReference>
<dbReference type="STRING" id="101091.A0A1C7NAB6"/>
<protein>
    <submittedName>
        <fullName evidence="4">Ras GTPase-activating-like protein IQGAP1</fullName>
    </submittedName>
</protein>
<dbReference type="SMART" id="SM00033">
    <property type="entry name" value="CH"/>
    <property type="match status" value="1"/>
</dbReference>
<dbReference type="Gene3D" id="1.10.418.10">
    <property type="entry name" value="Calponin-like domain"/>
    <property type="match status" value="1"/>
</dbReference>
<dbReference type="PROSITE" id="PS50018">
    <property type="entry name" value="RAS_GTPASE_ACTIV_2"/>
    <property type="match status" value="1"/>
</dbReference>
<dbReference type="Pfam" id="PF00616">
    <property type="entry name" value="RasGAP"/>
    <property type="match status" value="1"/>
</dbReference>
<comment type="caution">
    <text evidence="4">The sequence shown here is derived from an EMBL/GenBank/DDBJ whole genome shotgun (WGS) entry which is preliminary data.</text>
</comment>
<dbReference type="PANTHER" id="PTHR14149">
    <property type="entry name" value="RAS GTPASE-ACTIVATING PROTEIN WITH IQ MOTIF"/>
    <property type="match status" value="1"/>
</dbReference>
<evidence type="ECO:0000259" key="2">
    <source>
        <dbReference type="PROSITE" id="PS50018"/>
    </source>
</evidence>
<dbReference type="Pfam" id="PF00307">
    <property type="entry name" value="CH"/>
    <property type="match status" value="1"/>
</dbReference>
<dbReference type="InterPro" id="IPR001936">
    <property type="entry name" value="RasGAP_dom"/>
</dbReference>
<dbReference type="InterPro" id="IPR036872">
    <property type="entry name" value="CH_dom_sf"/>
</dbReference>
<dbReference type="PROSITE" id="PS00509">
    <property type="entry name" value="RAS_GTPASE_ACTIV_1"/>
    <property type="match status" value="1"/>
</dbReference>
<dbReference type="EMBL" id="LUGH01000339">
    <property type="protein sequence ID" value="OBZ85991.1"/>
    <property type="molecule type" value="Genomic_DNA"/>
</dbReference>
<dbReference type="InterPro" id="IPR008936">
    <property type="entry name" value="Rho_GTPase_activation_prot"/>
</dbReference>
<proteinExistence type="predicted"/>
<dbReference type="FunCoup" id="A0A1C7NAB6">
    <property type="interactions" value="179"/>
</dbReference>
<accession>A0A1C7NAB6</accession>
<dbReference type="SMART" id="SM00323">
    <property type="entry name" value="RasGAP"/>
    <property type="match status" value="1"/>
</dbReference>
<keyword evidence="5" id="KW-1185">Reference proteome</keyword>
<sequence length="1236" mass="143576">MSIHATPLKKLSVMAGKDGLTNLHIPTITEDAEDVIDQTNKSNKFVYAGRIRLQKDEKTSTSQWMDKQRTNLLAYEYLCHIGEAKEWIEDCLQDEIDPIIKLEEAMRNGIVLARLAEWMVPGIVRKIFQDKRLQFRHSDNINYFFDALKVARLPQIFWFELTDLYEKKNVPKVIYCIHALSHLLSRRNLAPNIKNLVGQLHFTNEELSATQRHLDLSGIVMPNFTNVGSSLRKELNEEEDENENVLNISYCSDRTTDISTPDLIIEEEYEDDEDDEDENESIFELEQYDTNSEEELSEEEKTERYWSDKANLDKLVLCQAFIRTWIAQRNYKLRSQLYKSKYVTSFITQIQAQVRGQATRHYNETQKMDYRAQARFICKIQAAVRARSVRIQQRQRIDHYKDKLASVVQVQSLIRHKLMGAAYRKLKTYDSPTVGIVKSFIHLLDDSDLDFDRELTQEELRQQIIESIKENNQLDAHVNTLDIQIALFLKNTITIEDLIRHNGAFKKKNEQKLLISETIKSSKTNPFSLNGIDKESRRRLELFQELVYLLQTEPKYLARLLSMTSRQDLGHYASHKLIESTVLSLFGYATNSREEYLLINLCKYCIAEEMKTVESTQEFMRGNYTFMKLVVQTNRGAKEREFFRALLCPLVNEIVNNDFLDLETDPVSIYHKAINDEECRTGMPSNRPHAITSQDALADPEVRDTFVIHLRNLREITEQFFVAITSIVNSVPYGIRVVARELRLILEENFPDEPQERIIRIIGNFIYYRYLNPAIVAPEQYDVIDAVINPMQRKNLAEVSKMLQHISSGTVFEDTHDIFLAPLNEYVADATIRFGEWFFALTDVEDPESYFGMHSLADQTNTHKPIVYLSPNELFHLHYTIQANLESLEPEGDGILHTIVNEIGPSAYHPNAELPESMVCLRLSNNSENIPLDPTARLQQLLVDTKRLVIYVIKIQSGQDLAEIFASPVTSEHEEAWSRLKRREFLDGSEEHAILSKRRNLQLGQTESPLDLHSVNFFQLKSIAHRLVEHLERCKVIANNNNYQDVINMIARDITGKNSRRIQRDRELARMRLTLSHLKEKRDYLLEQGNSYEGYLDSCMMAMATKRGKKQKFTLPFTRQYFHMRGLQKSGLVPTFGSYKYTAKQLYERNILLELTDIPKRHYDRIPIILSMDQAGIITIEGSYAGWSMSSVQVDMRYEELLQTQFEGVQTVTVLDGMAKVNVNLLIYLINKKFYT</sequence>
<dbReference type="CDD" id="cd21206">
    <property type="entry name" value="CH_IQGAP"/>
    <property type="match status" value="1"/>
</dbReference>
<dbReference type="InParanoid" id="A0A1C7NAB6"/>
<dbReference type="GO" id="GO:0005096">
    <property type="term" value="F:GTPase activator activity"/>
    <property type="evidence" value="ECO:0007669"/>
    <property type="project" value="TreeGrafter"/>
</dbReference>
<organism evidence="4 5">
    <name type="scientific">Choanephora cucurbitarum</name>
    <dbReference type="NCBI Taxonomy" id="101091"/>
    <lineage>
        <taxon>Eukaryota</taxon>
        <taxon>Fungi</taxon>
        <taxon>Fungi incertae sedis</taxon>
        <taxon>Mucoromycota</taxon>
        <taxon>Mucoromycotina</taxon>
        <taxon>Mucoromycetes</taxon>
        <taxon>Mucorales</taxon>
        <taxon>Mucorineae</taxon>
        <taxon>Choanephoraceae</taxon>
        <taxon>Choanephoroideae</taxon>
        <taxon>Choanephora</taxon>
    </lineage>
</organism>
<dbReference type="PROSITE" id="PS50021">
    <property type="entry name" value="CH"/>
    <property type="match status" value="1"/>
</dbReference>
<evidence type="ECO:0000313" key="5">
    <source>
        <dbReference type="Proteomes" id="UP000093000"/>
    </source>
</evidence>